<dbReference type="PANTHER" id="PTHR43132:SF2">
    <property type="entry name" value="ARSENICAL RESISTANCE OPERON REPRESSOR ARSR-RELATED"/>
    <property type="match status" value="1"/>
</dbReference>
<dbReference type="GO" id="GO:0003700">
    <property type="term" value="F:DNA-binding transcription factor activity"/>
    <property type="evidence" value="ECO:0007669"/>
    <property type="project" value="InterPro"/>
</dbReference>
<dbReference type="CDD" id="cd00090">
    <property type="entry name" value="HTH_ARSR"/>
    <property type="match status" value="1"/>
</dbReference>
<dbReference type="RefSeq" id="WP_150414310.1">
    <property type="nucleotide sequence ID" value="NZ_VYQF01000001.1"/>
</dbReference>
<dbReference type="InterPro" id="IPR001845">
    <property type="entry name" value="HTH_ArsR_DNA-bd_dom"/>
</dbReference>
<dbReference type="EMBL" id="VYQF01000001">
    <property type="protein sequence ID" value="KAA9042181.1"/>
    <property type="molecule type" value="Genomic_DNA"/>
</dbReference>
<keyword evidence="6" id="KW-1185">Reference proteome</keyword>
<keyword evidence="1" id="KW-0805">Transcription regulation</keyword>
<dbReference type="AlphaFoldDB" id="A0A5J5IN75"/>
<keyword evidence="3" id="KW-0804">Transcription</keyword>
<evidence type="ECO:0000256" key="1">
    <source>
        <dbReference type="ARBA" id="ARBA00023015"/>
    </source>
</evidence>
<dbReference type="PANTHER" id="PTHR43132">
    <property type="entry name" value="ARSENICAL RESISTANCE OPERON REPRESSOR ARSR-RELATED"/>
    <property type="match status" value="1"/>
</dbReference>
<dbReference type="SMART" id="SM00418">
    <property type="entry name" value="HTH_ARSR"/>
    <property type="match status" value="1"/>
</dbReference>
<evidence type="ECO:0000259" key="4">
    <source>
        <dbReference type="PROSITE" id="PS50987"/>
    </source>
</evidence>
<dbReference type="Proteomes" id="UP000326903">
    <property type="component" value="Unassembled WGS sequence"/>
</dbReference>
<evidence type="ECO:0000256" key="3">
    <source>
        <dbReference type="ARBA" id="ARBA00023163"/>
    </source>
</evidence>
<organism evidence="5 6">
    <name type="scientific">Ginsengibacter hankyongi</name>
    <dbReference type="NCBI Taxonomy" id="2607284"/>
    <lineage>
        <taxon>Bacteria</taxon>
        <taxon>Pseudomonadati</taxon>
        <taxon>Bacteroidota</taxon>
        <taxon>Chitinophagia</taxon>
        <taxon>Chitinophagales</taxon>
        <taxon>Chitinophagaceae</taxon>
        <taxon>Ginsengibacter</taxon>
    </lineage>
</organism>
<dbReference type="InterPro" id="IPR011991">
    <property type="entry name" value="ArsR-like_HTH"/>
</dbReference>
<dbReference type="GO" id="GO:0003677">
    <property type="term" value="F:DNA binding"/>
    <property type="evidence" value="ECO:0007669"/>
    <property type="project" value="UniProtKB-KW"/>
</dbReference>
<protein>
    <submittedName>
        <fullName evidence="5">Helix-turn-helix transcriptional regulator</fullName>
    </submittedName>
</protein>
<reference evidence="5 6" key="1">
    <citation type="submission" date="2019-09" db="EMBL/GenBank/DDBJ databases">
        <title>Draft genome sequence of Ginsengibacter sp. BR5-29.</title>
        <authorList>
            <person name="Im W.-T."/>
        </authorList>
    </citation>
    <scope>NUCLEOTIDE SEQUENCE [LARGE SCALE GENOMIC DNA]</scope>
    <source>
        <strain evidence="5 6">BR5-29</strain>
    </source>
</reference>
<feature type="domain" description="HTH arsR-type" evidence="4">
    <location>
        <begin position="25"/>
        <end position="117"/>
    </location>
</feature>
<dbReference type="InterPro" id="IPR036388">
    <property type="entry name" value="WH-like_DNA-bd_sf"/>
</dbReference>
<dbReference type="NCBIfam" id="NF033788">
    <property type="entry name" value="HTH_metalloreg"/>
    <property type="match status" value="1"/>
</dbReference>
<dbReference type="InterPro" id="IPR036390">
    <property type="entry name" value="WH_DNA-bd_sf"/>
</dbReference>
<dbReference type="SUPFAM" id="SSF46785">
    <property type="entry name" value="Winged helix' DNA-binding domain"/>
    <property type="match status" value="1"/>
</dbReference>
<evidence type="ECO:0000313" key="5">
    <source>
        <dbReference type="EMBL" id="KAA9042181.1"/>
    </source>
</evidence>
<dbReference type="PROSITE" id="PS50987">
    <property type="entry name" value="HTH_ARSR_2"/>
    <property type="match status" value="1"/>
</dbReference>
<dbReference type="Pfam" id="PF01022">
    <property type="entry name" value="HTH_5"/>
    <property type="match status" value="1"/>
</dbReference>
<evidence type="ECO:0000256" key="2">
    <source>
        <dbReference type="ARBA" id="ARBA00023125"/>
    </source>
</evidence>
<name>A0A5J5IN75_9BACT</name>
<dbReference type="PRINTS" id="PR00778">
    <property type="entry name" value="HTHARSR"/>
</dbReference>
<evidence type="ECO:0000313" key="6">
    <source>
        <dbReference type="Proteomes" id="UP000326903"/>
    </source>
</evidence>
<sequence>MTVSGPIQYLNEKGQGAENENLPDIDYHNVKKAALVLRALNHKLRQQVIKTIHENKRLTVTELYVKLRLEQSVASQHLAILRKAGIVTAKRDGKFIFYTINFSRIDAINQFVKSLVG</sequence>
<dbReference type="InterPro" id="IPR051011">
    <property type="entry name" value="Metal_resp_trans_reg"/>
</dbReference>
<accession>A0A5J5IN75</accession>
<gene>
    <name evidence="5" type="ORF">FW778_09245</name>
</gene>
<comment type="caution">
    <text evidence="5">The sequence shown here is derived from an EMBL/GenBank/DDBJ whole genome shotgun (WGS) entry which is preliminary data.</text>
</comment>
<proteinExistence type="predicted"/>
<dbReference type="Gene3D" id="1.10.10.10">
    <property type="entry name" value="Winged helix-like DNA-binding domain superfamily/Winged helix DNA-binding domain"/>
    <property type="match status" value="1"/>
</dbReference>
<keyword evidence="2" id="KW-0238">DNA-binding</keyword>